<feature type="region of interest" description="Disordered" evidence="1">
    <location>
        <begin position="74"/>
        <end position="157"/>
    </location>
</feature>
<evidence type="ECO:0000256" key="2">
    <source>
        <dbReference type="SAM" id="SignalP"/>
    </source>
</evidence>
<feature type="signal peptide" evidence="2">
    <location>
        <begin position="1"/>
        <end position="27"/>
    </location>
</feature>
<name>A0ABV6FA93_9BURK</name>
<evidence type="ECO:0008006" key="5">
    <source>
        <dbReference type="Google" id="ProtNLM"/>
    </source>
</evidence>
<protein>
    <recommendedName>
        <fullName evidence="5">Collagen-like protein</fullName>
    </recommendedName>
</protein>
<sequence>MKPTNMTSKGVLAAPLLLALLALLASGCDRGGHPTVDNVAQTKYPGQVSAGGATSGTIIAQTAKPVTDATYAGGTPGIAGGSGGTTSGAETGGTVRETGQGPTSGVTPPSGAQEGTRQPPGDYGSPKAPAPGTVEAPAATNIAPNPPAPPGNLRNTQ</sequence>
<dbReference type="PROSITE" id="PS51257">
    <property type="entry name" value="PROKAR_LIPOPROTEIN"/>
    <property type="match status" value="1"/>
</dbReference>
<feature type="compositionally biased region" description="Gly residues" evidence="1">
    <location>
        <begin position="74"/>
        <end position="86"/>
    </location>
</feature>
<evidence type="ECO:0000313" key="4">
    <source>
        <dbReference type="Proteomes" id="UP001589773"/>
    </source>
</evidence>
<accession>A0ABV6FA93</accession>
<gene>
    <name evidence="3" type="ORF">ACFFJK_00995</name>
</gene>
<keyword evidence="4" id="KW-1185">Reference proteome</keyword>
<proteinExistence type="predicted"/>
<reference evidence="3 4" key="1">
    <citation type="submission" date="2024-09" db="EMBL/GenBank/DDBJ databases">
        <authorList>
            <person name="Sun Q."/>
            <person name="Mori K."/>
        </authorList>
    </citation>
    <scope>NUCLEOTIDE SEQUENCE [LARGE SCALE GENOMIC DNA]</scope>
    <source>
        <strain evidence="3 4">CCM 7792</strain>
    </source>
</reference>
<evidence type="ECO:0000256" key="1">
    <source>
        <dbReference type="SAM" id="MobiDB-lite"/>
    </source>
</evidence>
<comment type="caution">
    <text evidence="3">The sequence shown here is derived from an EMBL/GenBank/DDBJ whole genome shotgun (WGS) entry which is preliminary data.</text>
</comment>
<dbReference type="Proteomes" id="UP001589773">
    <property type="component" value="Unassembled WGS sequence"/>
</dbReference>
<evidence type="ECO:0000313" key="3">
    <source>
        <dbReference type="EMBL" id="MFC0250452.1"/>
    </source>
</evidence>
<feature type="chain" id="PRO_5045140422" description="Collagen-like protein" evidence="2">
    <location>
        <begin position="28"/>
        <end position="157"/>
    </location>
</feature>
<organism evidence="3 4">
    <name type="scientific">Massilia consociata</name>
    <dbReference type="NCBI Taxonomy" id="760117"/>
    <lineage>
        <taxon>Bacteria</taxon>
        <taxon>Pseudomonadati</taxon>
        <taxon>Pseudomonadota</taxon>
        <taxon>Betaproteobacteria</taxon>
        <taxon>Burkholderiales</taxon>
        <taxon>Oxalobacteraceae</taxon>
        <taxon>Telluria group</taxon>
        <taxon>Massilia</taxon>
    </lineage>
</organism>
<dbReference type="EMBL" id="JBHLWP010000001">
    <property type="protein sequence ID" value="MFC0250452.1"/>
    <property type="molecule type" value="Genomic_DNA"/>
</dbReference>
<keyword evidence="2" id="KW-0732">Signal</keyword>
<dbReference type="RefSeq" id="WP_379677202.1">
    <property type="nucleotide sequence ID" value="NZ_JBHLWP010000001.1"/>
</dbReference>